<protein>
    <submittedName>
        <fullName evidence="1">Uncharacterized protein</fullName>
    </submittedName>
</protein>
<evidence type="ECO:0000313" key="2">
    <source>
        <dbReference type="Proteomes" id="UP000029614"/>
    </source>
</evidence>
<name>A0A096D4H1_9BACT</name>
<accession>A0A096D4H1</accession>
<dbReference type="AlphaFoldDB" id="A0A096D4H1"/>
<keyword evidence="2" id="KW-1185">Reference proteome</keyword>
<gene>
    <name evidence="1" type="ORF">HMPREF9302_03855</name>
</gene>
<organism evidence="1 2">
    <name type="scientific">Prevotella amnii DNF00058</name>
    <dbReference type="NCBI Taxonomy" id="1401066"/>
    <lineage>
        <taxon>Bacteria</taxon>
        <taxon>Pseudomonadati</taxon>
        <taxon>Bacteroidota</taxon>
        <taxon>Bacteroidia</taxon>
        <taxon>Bacteroidales</taxon>
        <taxon>Prevotellaceae</taxon>
        <taxon>Prevotella</taxon>
    </lineage>
</organism>
<dbReference type="Proteomes" id="UP000029614">
    <property type="component" value="Unassembled WGS sequence"/>
</dbReference>
<comment type="caution">
    <text evidence="1">The sequence shown here is derived from an EMBL/GenBank/DDBJ whole genome shotgun (WGS) entry which is preliminary data.</text>
</comment>
<dbReference type="RefSeq" id="WP_036854835.1">
    <property type="nucleotide sequence ID" value="NZ_JRNU01000012.1"/>
</dbReference>
<reference evidence="1 2" key="1">
    <citation type="submission" date="2014-07" db="EMBL/GenBank/DDBJ databases">
        <authorList>
            <person name="McCorrison J."/>
            <person name="Sanka R."/>
            <person name="Torralba M."/>
            <person name="Gillis M."/>
            <person name="Haft D.H."/>
            <person name="Methe B."/>
            <person name="Sutton G."/>
            <person name="Nelson K.E."/>
        </authorList>
    </citation>
    <scope>NUCLEOTIDE SEQUENCE [LARGE SCALE GENOMIC DNA]</scope>
    <source>
        <strain evidence="1 2">DNF00058</strain>
    </source>
</reference>
<dbReference type="EMBL" id="JRNU01000012">
    <property type="protein sequence ID" value="KGF52419.1"/>
    <property type="molecule type" value="Genomic_DNA"/>
</dbReference>
<sequence>MKLKEIYPEVLKSFKQLKLENPEQLMQHISTVKKERAYKNIEVRIAFDVARQVFPLRTICEWYDKYDCNDTHFKTIFVKALKESEIAKML</sequence>
<evidence type="ECO:0000313" key="1">
    <source>
        <dbReference type="EMBL" id="KGF52419.1"/>
    </source>
</evidence>
<proteinExistence type="predicted"/>